<evidence type="ECO:0000256" key="4">
    <source>
        <dbReference type="ARBA" id="ARBA00022679"/>
    </source>
</evidence>
<dbReference type="GO" id="GO:0004693">
    <property type="term" value="F:cyclin-dependent protein serine/threonine kinase activity"/>
    <property type="evidence" value="ECO:0007669"/>
    <property type="project" value="UniProtKB-EC"/>
</dbReference>
<evidence type="ECO:0000256" key="7">
    <source>
        <dbReference type="ARBA" id="ARBA00022840"/>
    </source>
</evidence>
<organism evidence="13 14">
    <name type="scientific">Rotaria sordida</name>
    <dbReference type="NCBI Taxonomy" id="392033"/>
    <lineage>
        <taxon>Eukaryota</taxon>
        <taxon>Metazoa</taxon>
        <taxon>Spiralia</taxon>
        <taxon>Gnathifera</taxon>
        <taxon>Rotifera</taxon>
        <taxon>Eurotatoria</taxon>
        <taxon>Bdelloidea</taxon>
        <taxon>Philodinida</taxon>
        <taxon>Philodinidae</taxon>
        <taxon>Rotaria</taxon>
    </lineage>
</organism>
<dbReference type="InterPro" id="IPR011009">
    <property type="entry name" value="Kinase-like_dom_sf"/>
</dbReference>
<comment type="catalytic activity">
    <reaction evidence="8">
        <text>L-threonyl-[protein] + ATP = O-phospho-L-threonyl-[protein] + ADP + H(+)</text>
        <dbReference type="Rhea" id="RHEA:46608"/>
        <dbReference type="Rhea" id="RHEA-COMP:11060"/>
        <dbReference type="Rhea" id="RHEA-COMP:11605"/>
        <dbReference type="ChEBI" id="CHEBI:15378"/>
        <dbReference type="ChEBI" id="CHEBI:30013"/>
        <dbReference type="ChEBI" id="CHEBI:30616"/>
        <dbReference type="ChEBI" id="CHEBI:61977"/>
        <dbReference type="ChEBI" id="CHEBI:456216"/>
        <dbReference type="EC" id="2.7.11.22"/>
    </reaction>
</comment>
<evidence type="ECO:0000256" key="1">
    <source>
        <dbReference type="ARBA" id="ARBA00006485"/>
    </source>
</evidence>
<evidence type="ECO:0000256" key="5">
    <source>
        <dbReference type="ARBA" id="ARBA00022741"/>
    </source>
</evidence>
<dbReference type="InterPro" id="IPR050108">
    <property type="entry name" value="CDK"/>
</dbReference>
<comment type="similarity">
    <text evidence="1">Belongs to the protein kinase superfamily. CMGC Ser/Thr protein kinase family. CDC2/CDKX subfamily.</text>
</comment>
<evidence type="ECO:0000256" key="2">
    <source>
        <dbReference type="ARBA" id="ARBA00012425"/>
    </source>
</evidence>
<keyword evidence="3" id="KW-0723">Serine/threonine-protein kinase</keyword>
<evidence type="ECO:0000256" key="3">
    <source>
        <dbReference type="ARBA" id="ARBA00022527"/>
    </source>
</evidence>
<dbReference type="GO" id="GO:0030332">
    <property type="term" value="F:cyclin binding"/>
    <property type="evidence" value="ECO:0007669"/>
    <property type="project" value="TreeGrafter"/>
</dbReference>
<evidence type="ECO:0000256" key="9">
    <source>
        <dbReference type="ARBA" id="ARBA00048367"/>
    </source>
</evidence>
<dbReference type="InterPro" id="IPR017441">
    <property type="entry name" value="Protein_kinase_ATP_BS"/>
</dbReference>
<dbReference type="FunFam" id="1.10.510.10:FF:000611">
    <property type="entry name" value="CMGC family protein kinase"/>
    <property type="match status" value="1"/>
</dbReference>
<evidence type="ECO:0000256" key="10">
    <source>
        <dbReference type="PROSITE-ProRule" id="PRU10141"/>
    </source>
</evidence>
<gene>
    <name evidence="13" type="ORF">OTI717_LOCUS8588</name>
</gene>
<dbReference type="AlphaFoldDB" id="A0A818QHE8"/>
<dbReference type="PROSITE" id="PS50011">
    <property type="entry name" value="PROTEIN_KINASE_DOM"/>
    <property type="match status" value="1"/>
</dbReference>
<dbReference type="EMBL" id="CAJOAX010000693">
    <property type="protein sequence ID" value="CAF3636495.1"/>
    <property type="molecule type" value="Genomic_DNA"/>
</dbReference>
<dbReference type="PANTHER" id="PTHR24056">
    <property type="entry name" value="CELL DIVISION PROTEIN KINASE"/>
    <property type="match status" value="1"/>
</dbReference>
<dbReference type="Proteomes" id="UP000663823">
    <property type="component" value="Unassembled WGS sequence"/>
</dbReference>
<name>A0A818QHE8_9BILA</name>
<dbReference type="GO" id="GO:0000307">
    <property type="term" value="C:cyclin-dependent protein kinase holoenzyme complex"/>
    <property type="evidence" value="ECO:0007669"/>
    <property type="project" value="TreeGrafter"/>
</dbReference>
<feature type="region of interest" description="Disordered" evidence="11">
    <location>
        <begin position="89"/>
        <end position="112"/>
    </location>
</feature>
<feature type="compositionally biased region" description="Basic residues" evidence="11">
    <location>
        <begin position="89"/>
        <end position="110"/>
    </location>
</feature>
<dbReference type="GO" id="GO:0010468">
    <property type="term" value="P:regulation of gene expression"/>
    <property type="evidence" value="ECO:0007669"/>
    <property type="project" value="TreeGrafter"/>
</dbReference>
<comment type="caution">
    <text evidence="13">The sequence shown here is derived from an EMBL/GenBank/DDBJ whole genome shotgun (WGS) entry which is preliminary data.</text>
</comment>
<feature type="domain" description="Protein kinase" evidence="12">
    <location>
        <begin position="322"/>
        <end position="603"/>
    </location>
</feature>
<evidence type="ECO:0000256" key="8">
    <source>
        <dbReference type="ARBA" id="ARBA00047811"/>
    </source>
</evidence>
<dbReference type="InterPro" id="IPR008271">
    <property type="entry name" value="Ser/Thr_kinase_AS"/>
</dbReference>
<dbReference type="GO" id="GO:0005524">
    <property type="term" value="F:ATP binding"/>
    <property type="evidence" value="ECO:0007669"/>
    <property type="project" value="UniProtKB-UniRule"/>
</dbReference>
<dbReference type="SUPFAM" id="SSF56112">
    <property type="entry name" value="Protein kinase-like (PK-like)"/>
    <property type="match status" value="1"/>
</dbReference>
<sequence>MLHSSIHNLNSNNKIPQYYLSINNNYTCNRSSSSLSLSSISSTLLNQSKNILKTITPCKKTDSLSSLSTTSLSSSMTIILHALHKRNQRHEKYHHHHHHHRKKFFNKNHSRYQNNNTSSSSILLSRLVNMKKPTKQLLNESICLQTQKQNKLNSNQYSISKYNEELFIPSGSYQCNKKVPSKKKSHQIFEKEKTTSFHSNNSLSNSISDFDEMHTEKNIKNFNYHQKHISTIGTQTDNYSSIRQQYQYGNLRRVNSDLLDYIFIPISNVSIENNCIYPMNSNTDHYWSGQKEKVMLSTGYGGFIDCPWHEIEHYSQQLENDFQRIEKLGGGTYGDVFRVRHRITGEIYALKQIRDEHETNGVPATAIREATILKQLNHSNIIKLQDIFLTNERCYFLLEYMDEDLKRYLDRNRPLDRQIIKSFMYQLFDAIFYCHKHRIIHRDIKPHNILVNHENQIKLCDFGLARAFTIPMKTYTHEIVTLWYRAPEILLGSLSYGTPVDIWSIGCIFGEMYQGWSLFHGDSEIDQIFQIFKILGTPSEDDWPNIYLLPQFKSSFPKFKIQKKQLRQIVDNDEIAYDLFKRLLACDPMIRIAARYALQHSYFTGCDHKKSLSPKINTKTNQIQYDENNNIFI</sequence>
<keyword evidence="5 10" id="KW-0547">Nucleotide-binding</keyword>
<evidence type="ECO:0000256" key="11">
    <source>
        <dbReference type="SAM" id="MobiDB-lite"/>
    </source>
</evidence>
<evidence type="ECO:0000256" key="6">
    <source>
        <dbReference type="ARBA" id="ARBA00022777"/>
    </source>
</evidence>
<keyword evidence="6" id="KW-0418">Kinase</keyword>
<dbReference type="GO" id="GO:0010389">
    <property type="term" value="P:regulation of G2/M transition of mitotic cell cycle"/>
    <property type="evidence" value="ECO:0007669"/>
    <property type="project" value="TreeGrafter"/>
</dbReference>
<reference evidence="13" key="1">
    <citation type="submission" date="2021-02" db="EMBL/GenBank/DDBJ databases">
        <authorList>
            <person name="Nowell W R."/>
        </authorList>
    </citation>
    <scope>NUCLEOTIDE SEQUENCE</scope>
</reference>
<dbReference type="Gene3D" id="1.10.510.10">
    <property type="entry name" value="Transferase(Phosphotransferase) domain 1"/>
    <property type="match status" value="1"/>
</dbReference>
<evidence type="ECO:0000259" key="12">
    <source>
        <dbReference type="PROSITE" id="PS50011"/>
    </source>
</evidence>
<dbReference type="GO" id="GO:0000082">
    <property type="term" value="P:G1/S transition of mitotic cell cycle"/>
    <property type="evidence" value="ECO:0007669"/>
    <property type="project" value="TreeGrafter"/>
</dbReference>
<dbReference type="Pfam" id="PF00069">
    <property type="entry name" value="Pkinase"/>
    <property type="match status" value="1"/>
</dbReference>
<keyword evidence="4" id="KW-0808">Transferase</keyword>
<dbReference type="FunFam" id="3.30.200.20:FF:000927">
    <property type="entry name" value="Cyclin-dependent kinase 2"/>
    <property type="match status" value="1"/>
</dbReference>
<dbReference type="PANTHER" id="PTHR24056:SF254">
    <property type="entry name" value="CYCLIN-DEPENDENT KINASE 2"/>
    <property type="match status" value="1"/>
</dbReference>
<dbReference type="GO" id="GO:0005634">
    <property type="term" value="C:nucleus"/>
    <property type="evidence" value="ECO:0007669"/>
    <property type="project" value="TreeGrafter"/>
</dbReference>
<dbReference type="GO" id="GO:0005737">
    <property type="term" value="C:cytoplasm"/>
    <property type="evidence" value="ECO:0007669"/>
    <property type="project" value="TreeGrafter"/>
</dbReference>
<dbReference type="SMART" id="SM00220">
    <property type="entry name" value="S_TKc"/>
    <property type="match status" value="1"/>
</dbReference>
<dbReference type="InterPro" id="IPR000719">
    <property type="entry name" value="Prot_kinase_dom"/>
</dbReference>
<dbReference type="Gene3D" id="3.30.200.20">
    <property type="entry name" value="Phosphorylase Kinase, domain 1"/>
    <property type="match status" value="1"/>
</dbReference>
<dbReference type="PROSITE" id="PS00108">
    <property type="entry name" value="PROTEIN_KINASE_ST"/>
    <property type="match status" value="1"/>
</dbReference>
<comment type="catalytic activity">
    <reaction evidence="9">
        <text>L-seryl-[protein] + ATP = O-phospho-L-seryl-[protein] + ADP + H(+)</text>
        <dbReference type="Rhea" id="RHEA:17989"/>
        <dbReference type="Rhea" id="RHEA-COMP:9863"/>
        <dbReference type="Rhea" id="RHEA-COMP:11604"/>
        <dbReference type="ChEBI" id="CHEBI:15378"/>
        <dbReference type="ChEBI" id="CHEBI:29999"/>
        <dbReference type="ChEBI" id="CHEBI:30616"/>
        <dbReference type="ChEBI" id="CHEBI:83421"/>
        <dbReference type="ChEBI" id="CHEBI:456216"/>
        <dbReference type="EC" id="2.7.11.22"/>
    </reaction>
</comment>
<accession>A0A818QHE8</accession>
<keyword evidence="7 10" id="KW-0067">ATP-binding</keyword>
<proteinExistence type="inferred from homology"/>
<dbReference type="CDD" id="cd07829">
    <property type="entry name" value="STKc_CDK_like"/>
    <property type="match status" value="1"/>
</dbReference>
<dbReference type="GO" id="GO:0007165">
    <property type="term" value="P:signal transduction"/>
    <property type="evidence" value="ECO:0007669"/>
    <property type="project" value="TreeGrafter"/>
</dbReference>
<dbReference type="EC" id="2.7.11.22" evidence="2"/>
<dbReference type="PROSITE" id="PS00107">
    <property type="entry name" value="PROTEIN_KINASE_ATP"/>
    <property type="match status" value="1"/>
</dbReference>
<protein>
    <recommendedName>
        <fullName evidence="2">cyclin-dependent kinase</fullName>
        <ecNumber evidence="2">2.7.11.22</ecNumber>
    </recommendedName>
</protein>
<feature type="binding site" evidence="10">
    <location>
        <position position="351"/>
    </location>
    <ligand>
        <name>ATP</name>
        <dbReference type="ChEBI" id="CHEBI:30616"/>
    </ligand>
</feature>
<evidence type="ECO:0000313" key="14">
    <source>
        <dbReference type="Proteomes" id="UP000663823"/>
    </source>
</evidence>
<evidence type="ECO:0000313" key="13">
    <source>
        <dbReference type="EMBL" id="CAF3636495.1"/>
    </source>
</evidence>